<accession>A0A0F9IAE6</accession>
<gene>
    <name evidence="2" type="ORF">LCGC14_1901520</name>
</gene>
<protein>
    <submittedName>
        <fullName evidence="2">Uncharacterized protein</fullName>
    </submittedName>
</protein>
<organism evidence="2">
    <name type="scientific">marine sediment metagenome</name>
    <dbReference type="NCBI Taxonomy" id="412755"/>
    <lineage>
        <taxon>unclassified sequences</taxon>
        <taxon>metagenomes</taxon>
        <taxon>ecological metagenomes</taxon>
    </lineage>
</organism>
<proteinExistence type="predicted"/>
<sequence length="595" mass="68482">MSRYFALIGTLWLFSGVSSIFIVGGSLKNSAPPPKLNYSWEETTFSQSRVLLWVDDSYEVNDSGSFTRIYETDSNKYNVSGGYIIKEKSTVYFNANFTSKVNITTSGNMTINIDIDVFQVNLDYGQTVKFLWFAGKNGTLEYEYYLSKRVEDYSYYEENHRYIESTFEKINLTTWETMSSWNDTTDVYDVINVTHTYREEFYPFYEHMYYTSEFVMPLFLTVQIYKTQKNDRMAWANMFFEYMIYKDEDQNGILSVGNQPTWGGPPGIGSSTEWKGNLIPIANDQYVEFEDNESIYYINTDSSPKDKTSSEIASSIVFSPPTEISETEISWDVQYPNFPLNIQFFDKDIPWEEWYQTPDNATYDMMSPTNLSYGFDFILNDTQADFDVTWEIGKLTNDTAYNAVQGYGLVLPQYNFFLSSFDIDEVNQAQLSFPRDKFKFQSNNTVVAEINMGKPGKKNYTLYDFPFPSLDTELLSIGGSIHKNAIGFASKSSYYDNPFVSTLFSLDDIVAQDTSFVVRDDLFSMETQNYPIWNGEKLVHDPSLSIYFAETPSEIDGDPNGTGEAIPSYNLPILIGVISVVMAIIMKKLRRKSRF</sequence>
<name>A0A0F9IAE6_9ZZZZ</name>
<comment type="caution">
    <text evidence="2">The sequence shown here is derived from an EMBL/GenBank/DDBJ whole genome shotgun (WGS) entry which is preliminary data.</text>
</comment>
<keyword evidence="1" id="KW-0472">Membrane</keyword>
<feature type="transmembrane region" description="Helical" evidence="1">
    <location>
        <begin position="569"/>
        <end position="586"/>
    </location>
</feature>
<evidence type="ECO:0000256" key="1">
    <source>
        <dbReference type="SAM" id="Phobius"/>
    </source>
</evidence>
<keyword evidence="1" id="KW-1133">Transmembrane helix</keyword>
<evidence type="ECO:0000313" key="2">
    <source>
        <dbReference type="EMBL" id="KKL90755.1"/>
    </source>
</evidence>
<reference evidence="2" key="1">
    <citation type="journal article" date="2015" name="Nature">
        <title>Complex archaea that bridge the gap between prokaryotes and eukaryotes.</title>
        <authorList>
            <person name="Spang A."/>
            <person name="Saw J.H."/>
            <person name="Jorgensen S.L."/>
            <person name="Zaremba-Niedzwiedzka K."/>
            <person name="Martijn J."/>
            <person name="Lind A.E."/>
            <person name="van Eijk R."/>
            <person name="Schleper C."/>
            <person name="Guy L."/>
            <person name="Ettema T.J."/>
        </authorList>
    </citation>
    <scope>NUCLEOTIDE SEQUENCE</scope>
</reference>
<dbReference type="EMBL" id="LAZR01019927">
    <property type="protein sequence ID" value="KKL90755.1"/>
    <property type="molecule type" value="Genomic_DNA"/>
</dbReference>
<dbReference type="AlphaFoldDB" id="A0A0F9IAE6"/>
<keyword evidence="1" id="KW-0812">Transmembrane</keyword>